<feature type="domain" description="Metallo-beta-lactamase" evidence="1">
    <location>
        <begin position="38"/>
        <end position="216"/>
    </location>
</feature>
<dbReference type="Pfam" id="PF00753">
    <property type="entry name" value="Lactamase_B"/>
    <property type="match status" value="1"/>
</dbReference>
<dbReference type="AlphaFoldDB" id="A0A6B0TPB0"/>
<dbReference type="SMART" id="SM00849">
    <property type="entry name" value="Lactamase_B"/>
    <property type="match status" value="1"/>
</dbReference>
<dbReference type="InterPro" id="IPR041516">
    <property type="entry name" value="LACTB2_WH"/>
</dbReference>
<dbReference type="Proteomes" id="UP000436016">
    <property type="component" value="Unassembled WGS sequence"/>
</dbReference>
<dbReference type="Pfam" id="PF17778">
    <property type="entry name" value="WHD_BLACT"/>
    <property type="match status" value="1"/>
</dbReference>
<protein>
    <submittedName>
        <fullName evidence="2">MBL fold metallo-hydrolase</fullName>
    </submittedName>
</protein>
<comment type="caution">
    <text evidence="2">The sequence shown here is derived from an EMBL/GenBank/DDBJ whole genome shotgun (WGS) entry which is preliminary data.</text>
</comment>
<gene>
    <name evidence="2" type="ORF">GSH16_09715</name>
</gene>
<dbReference type="InterPro" id="IPR050662">
    <property type="entry name" value="Sec-metab_biosynth-thioest"/>
</dbReference>
<dbReference type="Gene3D" id="3.60.15.10">
    <property type="entry name" value="Ribonuclease Z/Hydroxyacylglutathione hydrolase-like"/>
    <property type="match status" value="1"/>
</dbReference>
<organism evidence="2 3">
    <name type="scientific">Oceanomicrobium pacificus</name>
    <dbReference type="NCBI Taxonomy" id="2692916"/>
    <lineage>
        <taxon>Bacteria</taxon>
        <taxon>Pseudomonadati</taxon>
        <taxon>Pseudomonadota</taxon>
        <taxon>Alphaproteobacteria</taxon>
        <taxon>Rhodobacterales</taxon>
        <taxon>Paracoccaceae</taxon>
        <taxon>Oceanomicrobium</taxon>
    </lineage>
</organism>
<keyword evidence="3" id="KW-1185">Reference proteome</keyword>
<name>A0A6B0TPB0_9RHOB</name>
<evidence type="ECO:0000313" key="3">
    <source>
        <dbReference type="Proteomes" id="UP000436016"/>
    </source>
</evidence>
<proteinExistence type="predicted"/>
<reference evidence="2 3" key="1">
    <citation type="submission" date="2019-12" db="EMBL/GenBank/DDBJ databases">
        <title>Strain KN286 was isolated from seawater, which was collected from Caroline Seamount in the tropical western Pacific.</title>
        <authorList>
            <person name="Wang Q."/>
        </authorList>
    </citation>
    <scope>NUCLEOTIDE SEQUENCE [LARGE SCALE GENOMIC DNA]</scope>
    <source>
        <strain evidence="2 3">KN286</strain>
    </source>
</reference>
<evidence type="ECO:0000313" key="2">
    <source>
        <dbReference type="EMBL" id="MXU65726.1"/>
    </source>
</evidence>
<dbReference type="EMBL" id="WUWG01000003">
    <property type="protein sequence ID" value="MXU65726.1"/>
    <property type="molecule type" value="Genomic_DNA"/>
</dbReference>
<sequence>MQSPFRTDHRPTYGRPEAISPLCQVVTAANAGPMTFTGTRSYLVGGDELAIIDPGPDDPAHFKALTAAVDGRRVAAVLVTHAHVDHSQVARRIGAALSAPVLGFGPMPAPDLPPAFRSAALGGGEGIDAGFHPDERLADGDVVTVDGLTVTALHTPGHLADHLSFDCPDAGLLFSGDVVMGWASTMVSPPQGGLTAFLQALDRLEPLADRRFCPGHGAPVDDPGAVIRYLRAHRAARTVDILDALAEGPKTVPELTQAIYTDVPVTLLPAAERNVLAHVIALVEAGQAHVGATYSPRSKIELL</sequence>
<dbReference type="CDD" id="cd16278">
    <property type="entry name" value="metallo-hydrolase-like_MBL-fold"/>
    <property type="match status" value="1"/>
</dbReference>
<dbReference type="RefSeq" id="WP_160854462.1">
    <property type="nucleotide sequence ID" value="NZ_WUWG01000003.1"/>
</dbReference>
<dbReference type="InterPro" id="IPR036866">
    <property type="entry name" value="RibonucZ/Hydroxyglut_hydro"/>
</dbReference>
<dbReference type="PANTHER" id="PTHR23131:SF0">
    <property type="entry name" value="ENDORIBONUCLEASE LACTB2"/>
    <property type="match status" value="1"/>
</dbReference>
<dbReference type="GO" id="GO:0016787">
    <property type="term" value="F:hydrolase activity"/>
    <property type="evidence" value="ECO:0007669"/>
    <property type="project" value="UniProtKB-KW"/>
</dbReference>
<evidence type="ECO:0000259" key="1">
    <source>
        <dbReference type="SMART" id="SM00849"/>
    </source>
</evidence>
<keyword evidence="2" id="KW-0378">Hydrolase</keyword>
<dbReference type="Gene3D" id="1.10.10.10">
    <property type="entry name" value="Winged helix-like DNA-binding domain superfamily/Winged helix DNA-binding domain"/>
    <property type="match status" value="1"/>
</dbReference>
<dbReference type="PANTHER" id="PTHR23131">
    <property type="entry name" value="ENDORIBONUCLEASE LACTB2"/>
    <property type="match status" value="1"/>
</dbReference>
<dbReference type="InterPro" id="IPR001279">
    <property type="entry name" value="Metallo-B-lactamas"/>
</dbReference>
<dbReference type="SUPFAM" id="SSF56281">
    <property type="entry name" value="Metallo-hydrolase/oxidoreductase"/>
    <property type="match status" value="1"/>
</dbReference>
<dbReference type="InterPro" id="IPR036388">
    <property type="entry name" value="WH-like_DNA-bd_sf"/>
</dbReference>
<accession>A0A6B0TPB0</accession>